<evidence type="ECO:0000313" key="3">
    <source>
        <dbReference type="Proteomes" id="UP001188597"/>
    </source>
</evidence>
<dbReference type="Gene3D" id="3.10.20.370">
    <property type="match status" value="1"/>
</dbReference>
<comment type="caution">
    <text evidence="2">The sequence shown here is derived from an EMBL/GenBank/DDBJ whole genome shotgun (WGS) entry which is preliminary data.</text>
</comment>
<reference evidence="2" key="1">
    <citation type="submission" date="2022-12" db="EMBL/GenBank/DDBJ databases">
        <title>Draft genome assemblies for two species of Escallonia (Escalloniales).</title>
        <authorList>
            <person name="Chanderbali A."/>
            <person name="Dervinis C."/>
            <person name="Anghel I."/>
            <person name="Soltis D."/>
            <person name="Soltis P."/>
            <person name="Zapata F."/>
        </authorList>
    </citation>
    <scope>NUCLEOTIDE SEQUENCE</scope>
    <source>
        <strain evidence="2">UCBG64.0493</strain>
        <tissue evidence="2">Leaf</tissue>
    </source>
</reference>
<dbReference type="SUPFAM" id="SSF56672">
    <property type="entry name" value="DNA/RNA polymerases"/>
    <property type="match status" value="1"/>
</dbReference>
<dbReference type="AlphaFoldDB" id="A0AA88XGD4"/>
<dbReference type="InterPro" id="IPR043502">
    <property type="entry name" value="DNA/RNA_pol_sf"/>
</dbReference>
<accession>A0AA88XGD4</accession>
<evidence type="ECO:0000313" key="2">
    <source>
        <dbReference type="EMBL" id="KAK3038195.1"/>
    </source>
</evidence>
<evidence type="ECO:0000259" key="1">
    <source>
        <dbReference type="Pfam" id="PF17919"/>
    </source>
</evidence>
<dbReference type="PANTHER" id="PTHR48475">
    <property type="entry name" value="RIBONUCLEASE H"/>
    <property type="match status" value="1"/>
</dbReference>
<organism evidence="2 3">
    <name type="scientific">Escallonia herrerae</name>
    <dbReference type="NCBI Taxonomy" id="1293975"/>
    <lineage>
        <taxon>Eukaryota</taxon>
        <taxon>Viridiplantae</taxon>
        <taxon>Streptophyta</taxon>
        <taxon>Embryophyta</taxon>
        <taxon>Tracheophyta</taxon>
        <taxon>Spermatophyta</taxon>
        <taxon>Magnoliopsida</taxon>
        <taxon>eudicotyledons</taxon>
        <taxon>Gunneridae</taxon>
        <taxon>Pentapetalae</taxon>
        <taxon>asterids</taxon>
        <taxon>campanulids</taxon>
        <taxon>Escalloniales</taxon>
        <taxon>Escalloniaceae</taxon>
        <taxon>Escallonia</taxon>
    </lineage>
</organism>
<feature type="domain" description="Reverse transcriptase/retrotransposon-derived protein RNase H-like" evidence="1">
    <location>
        <begin position="6"/>
        <end position="99"/>
    </location>
</feature>
<keyword evidence="3" id="KW-1185">Reference proteome</keyword>
<name>A0AA88XGD4_9ASTE</name>
<sequence>MDDRMSSFLRSFKEYLSSPLLLSKPIVEEELFLYLAVAESTVSSMLIQEQDSKQLPIYYVSKVLQGVELRYPNTEKLAFALLTAAGKLRPYFQSYSIIVFTNKPLRQILHKPDLSSQLGQALADFIINCTLPLEDKDPLVRFNKRISSRGHSTLMAPLTRMEAEQN</sequence>
<dbReference type="Proteomes" id="UP001188597">
    <property type="component" value="Unassembled WGS sequence"/>
</dbReference>
<dbReference type="InterPro" id="IPR041577">
    <property type="entry name" value="RT_RNaseH_2"/>
</dbReference>
<dbReference type="Pfam" id="PF17919">
    <property type="entry name" value="RT_RNaseH_2"/>
    <property type="match status" value="1"/>
</dbReference>
<gene>
    <name evidence="2" type="ORF">RJ639_030302</name>
</gene>
<dbReference type="EMBL" id="JAVXUP010000103">
    <property type="protein sequence ID" value="KAK3038195.1"/>
    <property type="molecule type" value="Genomic_DNA"/>
</dbReference>
<dbReference type="PANTHER" id="PTHR48475:SF2">
    <property type="entry name" value="RIBONUCLEASE H"/>
    <property type="match status" value="1"/>
</dbReference>
<protein>
    <recommendedName>
        <fullName evidence="1">Reverse transcriptase/retrotransposon-derived protein RNase H-like domain-containing protein</fullName>
    </recommendedName>
</protein>
<proteinExistence type="predicted"/>